<dbReference type="SUPFAM" id="SSF52467">
    <property type="entry name" value="DHS-like NAD/FAD-binding domain"/>
    <property type="match status" value="1"/>
</dbReference>
<dbReference type="InterPro" id="IPR029035">
    <property type="entry name" value="DHS-like_NAD/FAD-binding_dom"/>
</dbReference>
<feature type="non-terminal residue" evidence="1">
    <location>
        <position position="216"/>
    </location>
</feature>
<accession>X1HQ04</accession>
<protein>
    <submittedName>
        <fullName evidence="1">Uncharacterized protein</fullName>
    </submittedName>
</protein>
<dbReference type="AlphaFoldDB" id="X1HQ04"/>
<proteinExistence type="predicted"/>
<evidence type="ECO:0000313" key="1">
    <source>
        <dbReference type="EMBL" id="GAH59125.1"/>
    </source>
</evidence>
<name>X1HQ04_9ZZZZ</name>
<gene>
    <name evidence="1" type="ORF">S03H2_36846</name>
</gene>
<sequence>MKNFRHDPDCDICKNSQPFEMSSDLLRAVVDRRVALFAGAGVSTETPLVFPNTLYDEVRTELSISDSPPFPELMQKYENQPNGRSKLLSLIRKRMEYLNDFIDVKIMATRFHEELATVPQIQEIYTTNWDDLFEEQCRAVPFVTAQDFAFWHLPQRKVFKLHGSISNYGSLVITTRDYDKCYTNLRKGLIGSQLKVSLATKTILFVGYSLSDYDFQ</sequence>
<comment type="caution">
    <text evidence="1">The sequence shown here is derived from an EMBL/GenBank/DDBJ whole genome shotgun (WGS) entry which is preliminary data.</text>
</comment>
<dbReference type="Pfam" id="PF13289">
    <property type="entry name" value="SIR2_2"/>
    <property type="match status" value="1"/>
</dbReference>
<dbReference type="Gene3D" id="3.40.50.1220">
    <property type="entry name" value="TPP-binding domain"/>
    <property type="match status" value="1"/>
</dbReference>
<organism evidence="1">
    <name type="scientific">marine sediment metagenome</name>
    <dbReference type="NCBI Taxonomy" id="412755"/>
    <lineage>
        <taxon>unclassified sequences</taxon>
        <taxon>metagenomes</taxon>
        <taxon>ecological metagenomes</taxon>
    </lineage>
</organism>
<reference evidence="1" key="1">
    <citation type="journal article" date="2014" name="Front. Microbiol.">
        <title>High frequency of phylogenetically diverse reductive dehalogenase-homologous genes in deep subseafloor sedimentary metagenomes.</title>
        <authorList>
            <person name="Kawai M."/>
            <person name="Futagami T."/>
            <person name="Toyoda A."/>
            <person name="Takaki Y."/>
            <person name="Nishi S."/>
            <person name="Hori S."/>
            <person name="Arai W."/>
            <person name="Tsubouchi T."/>
            <person name="Morono Y."/>
            <person name="Uchiyama I."/>
            <person name="Ito T."/>
            <person name="Fujiyama A."/>
            <person name="Inagaki F."/>
            <person name="Takami H."/>
        </authorList>
    </citation>
    <scope>NUCLEOTIDE SEQUENCE</scope>
    <source>
        <strain evidence="1">Expedition CK06-06</strain>
    </source>
</reference>
<dbReference type="EMBL" id="BARU01022638">
    <property type="protein sequence ID" value="GAH59125.1"/>
    <property type="molecule type" value="Genomic_DNA"/>
</dbReference>